<sequence length="330" mass="36220">MAMRQTPLTCLGHTGPMVDLAFSGIAPYGYFLISACKDGKPMLRQGDTGDWIGTLLGHKGAVWGATLNKDATKAATAAADFTAKVWDATVDFTQDSNYLLTGGQDKLLLIYDLNKPEAEPKEISSHTSGVKKALWCSEDKQILSADDKTDHATMTEVKSLNFNMSVSSMEYIPEGEILVITYGRSIAFHSEVYLDPIKSFEALVTIDSASLHPEKEFLVAGGKDFKLYKYDYNSGEELESYKGHFGPIHCVRFSPDGELYASGSEDGMVRLWQTVVGKTYGLWKCVLPKEDSGELAKPEIGFPETTEEELEEIASENSDSIYSSTPEVKA</sequence>
<evidence type="ECO:0000313" key="11">
    <source>
        <dbReference type="Proteomes" id="UP000233160"/>
    </source>
</evidence>
<feature type="compositionally biased region" description="Acidic residues" evidence="9">
    <location>
        <begin position="305"/>
        <end position="314"/>
    </location>
</feature>
<feature type="repeat" description="WD" evidence="8">
    <location>
        <begin position="241"/>
        <end position="273"/>
    </location>
</feature>
<dbReference type="PROSITE" id="PS50294">
    <property type="entry name" value="WD_REPEATS_REGION"/>
    <property type="match status" value="2"/>
</dbReference>
<dbReference type="STRING" id="379532.ENSPCOP00000010971"/>
<dbReference type="GO" id="GO:0030512">
    <property type="term" value="P:negative regulation of transforming growth factor beta receptor signaling pathway"/>
    <property type="evidence" value="ECO:0007669"/>
    <property type="project" value="UniProtKB-ARBA"/>
</dbReference>
<evidence type="ECO:0000256" key="9">
    <source>
        <dbReference type="SAM" id="MobiDB-lite"/>
    </source>
</evidence>
<evidence type="ECO:0000256" key="1">
    <source>
        <dbReference type="ARBA" id="ARBA00022574"/>
    </source>
</evidence>
<organism evidence="10 11">
    <name type="scientific">Propithecus coquereli</name>
    <name type="common">Coquerel's sifaka</name>
    <name type="synonym">Propithecus verreauxi coquereli</name>
    <dbReference type="NCBI Taxonomy" id="379532"/>
    <lineage>
        <taxon>Eukaryota</taxon>
        <taxon>Metazoa</taxon>
        <taxon>Chordata</taxon>
        <taxon>Craniata</taxon>
        <taxon>Vertebrata</taxon>
        <taxon>Euteleostomi</taxon>
        <taxon>Mammalia</taxon>
        <taxon>Eutheria</taxon>
        <taxon>Euarchontoglires</taxon>
        <taxon>Primates</taxon>
        <taxon>Strepsirrhini</taxon>
        <taxon>Lemuriformes</taxon>
        <taxon>Indriidae</taxon>
        <taxon>Propithecus</taxon>
    </lineage>
</organism>
<dbReference type="Proteomes" id="UP000233160">
    <property type="component" value="Unassembled WGS sequence"/>
</dbReference>
<dbReference type="Pfam" id="PF00400">
    <property type="entry name" value="WD40"/>
    <property type="match status" value="3"/>
</dbReference>
<keyword evidence="11" id="KW-1185">Reference proteome</keyword>
<evidence type="ECO:0000256" key="4">
    <source>
        <dbReference type="ARBA" id="ARBA00023187"/>
    </source>
</evidence>
<dbReference type="FunFam" id="2.130.10.10:FF:000133">
    <property type="entry name" value="Serine-threonine kinase receptor-associated protein"/>
    <property type="match status" value="1"/>
</dbReference>
<evidence type="ECO:0000256" key="8">
    <source>
        <dbReference type="PROSITE-ProRule" id="PRU00221"/>
    </source>
</evidence>
<evidence type="ECO:0000256" key="2">
    <source>
        <dbReference type="ARBA" id="ARBA00022664"/>
    </source>
</evidence>
<dbReference type="GO" id="GO:0003723">
    <property type="term" value="F:RNA binding"/>
    <property type="evidence" value="ECO:0007669"/>
    <property type="project" value="TreeGrafter"/>
</dbReference>
<dbReference type="GO" id="GO:0000387">
    <property type="term" value="P:spliceosomal snRNP assembly"/>
    <property type="evidence" value="ECO:0007669"/>
    <property type="project" value="TreeGrafter"/>
</dbReference>
<dbReference type="AlphaFoldDB" id="A0A2K6FAF9"/>
<evidence type="ECO:0000256" key="3">
    <source>
        <dbReference type="ARBA" id="ARBA00022737"/>
    </source>
</evidence>
<feature type="region of interest" description="Disordered" evidence="9">
    <location>
        <begin position="296"/>
        <end position="330"/>
    </location>
</feature>
<keyword evidence="4" id="KW-0508">mRNA splicing</keyword>
<dbReference type="SUPFAM" id="SSF50978">
    <property type="entry name" value="WD40 repeat-like"/>
    <property type="match status" value="1"/>
</dbReference>
<keyword evidence="1 8" id="KW-0853">WD repeat</keyword>
<feature type="repeat" description="WD" evidence="8">
    <location>
        <begin position="55"/>
        <end position="87"/>
    </location>
</feature>
<accession>A0A2K6FAF9</accession>
<keyword evidence="3" id="KW-0677">Repeat</keyword>
<dbReference type="Ensembl" id="ENSPCOT00000021553.1">
    <property type="protein sequence ID" value="ENSPCOP00000010971.1"/>
    <property type="gene ID" value="ENSPCOG00000016968.1"/>
</dbReference>
<comment type="similarity">
    <text evidence="5">Belongs to the WD repeat STRAP family.</text>
</comment>
<feature type="compositionally biased region" description="Polar residues" evidence="9">
    <location>
        <begin position="315"/>
        <end position="330"/>
    </location>
</feature>
<protein>
    <recommendedName>
        <fullName evidence="6">Serine-threonine kinase receptor-associated protein</fullName>
    </recommendedName>
    <alternativeName>
        <fullName evidence="7">UNR-interacting protein</fullName>
    </alternativeName>
</protein>
<dbReference type="InterPro" id="IPR001680">
    <property type="entry name" value="WD40_rpt"/>
</dbReference>
<proteinExistence type="inferred from homology"/>
<dbReference type="InterPro" id="IPR036322">
    <property type="entry name" value="WD40_repeat_dom_sf"/>
</dbReference>
<dbReference type="PANTHER" id="PTHR19877:SF13">
    <property type="entry name" value="SERINE-THREONINE KINASE RECEPTOR-ASSOCIATED PROTEIN"/>
    <property type="match status" value="1"/>
</dbReference>
<reference evidence="10" key="2">
    <citation type="submission" date="2025-09" db="UniProtKB">
        <authorList>
            <consortium name="Ensembl"/>
        </authorList>
    </citation>
    <scope>IDENTIFICATION</scope>
</reference>
<dbReference type="PANTHER" id="PTHR19877">
    <property type="entry name" value="EUKARYOTIC TRANSLATION INITIATION FACTOR 3 SUBUNIT I"/>
    <property type="match status" value="1"/>
</dbReference>
<evidence type="ECO:0000256" key="5">
    <source>
        <dbReference type="ARBA" id="ARBA00038394"/>
    </source>
</evidence>
<dbReference type="GO" id="GO:0032797">
    <property type="term" value="C:SMN complex"/>
    <property type="evidence" value="ECO:0007669"/>
    <property type="project" value="TreeGrafter"/>
</dbReference>
<evidence type="ECO:0000256" key="7">
    <source>
        <dbReference type="ARBA" id="ARBA00076375"/>
    </source>
</evidence>
<dbReference type="PROSITE" id="PS50082">
    <property type="entry name" value="WD_REPEATS_2"/>
    <property type="match status" value="2"/>
</dbReference>
<evidence type="ECO:0000313" key="10">
    <source>
        <dbReference type="Ensembl" id="ENSPCOP00000010971.1"/>
    </source>
</evidence>
<reference evidence="10" key="1">
    <citation type="submission" date="2025-08" db="UniProtKB">
        <authorList>
            <consortium name="Ensembl"/>
        </authorList>
    </citation>
    <scope>IDENTIFICATION</scope>
</reference>
<evidence type="ECO:0000256" key="6">
    <source>
        <dbReference type="ARBA" id="ARBA00040390"/>
    </source>
</evidence>
<dbReference type="InterPro" id="IPR015943">
    <property type="entry name" value="WD40/YVTN_repeat-like_dom_sf"/>
</dbReference>
<dbReference type="OMA" id="DGFYGLW"/>
<dbReference type="SMART" id="SM00320">
    <property type="entry name" value="WD40"/>
    <property type="match status" value="6"/>
</dbReference>
<dbReference type="GeneTree" id="ENSGT00940000155197"/>
<keyword evidence="2" id="KW-0507">mRNA processing</keyword>
<name>A0A2K6FAF9_PROCO</name>
<dbReference type="Gene3D" id="2.130.10.10">
    <property type="entry name" value="YVTN repeat-like/Quinoprotein amine dehydrogenase"/>
    <property type="match status" value="3"/>
</dbReference>